<dbReference type="InterPro" id="IPR039728">
    <property type="entry name" value="GLG1"/>
</dbReference>
<evidence type="ECO:0000256" key="7">
    <source>
        <dbReference type="ARBA" id="ARBA00023180"/>
    </source>
</evidence>
<feature type="repeat" description="Cys-rich GLG1" evidence="8">
    <location>
        <begin position="1257"/>
        <end position="1315"/>
    </location>
</feature>
<comment type="subcellular location">
    <subcellularLocation>
        <location evidence="1">Membrane</location>
        <topology evidence="1">Single-pass type I membrane protein</topology>
    </subcellularLocation>
</comment>
<dbReference type="WBParaSite" id="TCONS_00015833.p1">
    <property type="protein sequence ID" value="TCONS_00015833.p1"/>
    <property type="gene ID" value="XLOC_010590"/>
</dbReference>
<protein>
    <submittedName>
        <fullName evidence="11">PiggyBac transposable element-derived protein domain-containing protein</fullName>
    </submittedName>
</protein>
<feature type="repeat" description="Cys-rich GLG1" evidence="8">
    <location>
        <begin position="1388"/>
        <end position="1452"/>
    </location>
</feature>
<feature type="repeat" description="Cys-rich GLG1" evidence="8">
    <location>
        <begin position="1126"/>
        <end position="1186"/>
    </location>
</feature>
<feature type="repeat" description="Cys-rich GLG1" evidence="8">
    <location>
        <begin position="1453"/>
        <end position="1513"/>
    </location>
</feature>
<keyword evidence="2 9" id="KW-0812">Transmembrane</keyword>
<dbReference type="PROSITE" id="PS51289">
    <property type="entry name" value="GLG1_C_RICH"/>
    <property type="match status" value="7"/>
</dbReference>
<dbReference type="PANTHER" id="PTHR11884:SF1">
    <property type="entry name" value="GOLGI APPARATUS PROTEIN 1"/>
    <property type="match status" value="1"/>
</dbReference>
<dbReference type="InterPro" id="IPR001893">
    <property type="entry name" value="Cys-rich_GLG1_repeat"/>
</dbReference>
<feature type="repeat" description="Cys-rich GLG1" evidence="8">
    <location>
        <begin position="658"/>
        <end position="718"/>
    </location>
</feature>
<evidence type="ECO:0000256" key="6">
    <source>
        <dbReference type="ARBA" id="ARBA00023136"/>
    </source>
</evidence>
<evidence type="ECO:0000256" key="3">
    <source>
        <dbReference type="ARBA" id="ARBA00022729"/>
    </source>
</evidence>
<keyword evidence="3" id="KW-0732">Signal</keyword>
<evidence type="ECO:0000313" key="10">
    <source>
        <dbReference type="Proteomes" id="UP000035681"/>
    </source>
</evidence>
<evidence type="ECO:0000256" key="4">
    <source>
        <dbReference type="ARBA" id="ARBA00022737"/>
    </source>
</evidence>
<proteinExistence type="predicted"/>
<feature type="repeat" description="Cys-rich GLG1" evidence="8">
    <location>
        <begin position="927"/>
        <end position="999"/>
    </location>
</feature>
<keyword evidence="10" id="KW-1185">Reference proteome</keyword>
<accession>A0AAF5DN93</accession>
<evidence type="ECO:0000256" key="8">
    <source>
        <dbReference type="PROSITE-ProRule" id="PRU00622"/>
    </source>
</evidence>
<keyword evidence="7" id="KW-0325">Glycoprotein</keyword>
<organism evidence="10 11">
    <name type="scientific">Strongyloides stercoralis</name>
    <name type="common">Threadworm</name>
    <dbReference type="NCBI Taxonomy" id="6248"/>
    <lineage>
        <taxon>Eukaryota</taxon>
        <taxon>Metazoa</taxon>
        <taxon>Ecdysozoa</taxon>
        <taxon>Nematoda</taxon>
        <taxon>Chromadorea</taxon>
        <taxon>Rhabditida</taxon>
        <taxon>Tylenchina</taxon>
        <taxon>Panagrolaimomorpha</taxon>
        <taxon>Strongyloidoidea</taxon>
        <taxon>Strongyloididae</taxon>
        <taxon>Strongyloides</taxon>
    </lineage>
</organism>
<dbReference type="GO" id="GO:0000139">
    <property type="term" value="C:Golgi membrane"/>
    <property type="evidence" value="ECO:0007669"/>
    <property type="project" value="InterPro"/>
</dbReference>
<evidence type="ECO:0000256" key="1">
    <source>
        <dbReference type="ARBA" id="ARBA00004479"/>
    </source>
</evidence>
<evidence type="ECO:0000256" key="9">
    <source>
        <dbReference type="SAM" id="Phobius"/>
    </source>
</evidence>
<evidence type="ECO:0000256" key="2">
    <source>
        <dbReference type="ARBA" id="ARBA00022692"/>
    </source>
</evidence>
<dbReference type="PANTHER" id="PTHR11884">
    <property type="entry name" value="SELECTIN LIGAND RELATED"/>
    <property type="match status" value="1"/>
</dbReference>
<sequence length="1597" mass="183949">MSCPCIRLLIDNVNKLWKHRTKYDSISGLQTIENLEAKWSCIFVEFILENVYCVGKSCLNKGDDMVWYVPMANKFCSGKDPSTSGTSHLQVFRKQSKNKPIPGSSTINWEETVCLNILMQFVDFYVTCAVCTKNSPNNLQIQRKNCQRVYPSPSRRRMDTKGESEEITYPRIYFAIDNFEQVFSDMIVTSGECVCVELVARTRYKEKESVIFLGSIRYDILKQTYENKATKTWGWAQKLMSVNKKRHEFIRMRGPHGKGFAEMAIARIASCGFETPMSEYGYDMRRSLGDTDKNSERRMSDTNLFNRMLTKRTATTPTAAPTSTSFFGTLSSRARRWTSEADNVNQNNEVEAKPIDEEVNGLGSLNRLWPVKSLNSAVSWLQKTDEEMPLNSFLTFITLQWNNILEDLLSERPKKPILTFELDGFYQPEPYKMGPLKLYNYNLKWLIIFFCSVGIFAQQQNNSNSNAKQQTFLVGNDNCSEDVLKHCSSLKGDGLNDYSLLECLQNVAASETKVLTSSCEHAVWEFKYAVTSDERFKDSAKNFCKDELKTNVQLQSCLELRSNGEALTCMMEHASILNEENMCYKFMARIERIVFSDFRLLAPFMDKCKSAITHYSCGSLQPPTNKENIRIPHSQGGTLECLIKKMTGDKKDDPNSFKIDDECRVQILRLAELQSEDFHLDRPLYFACREDREQFCRHIEAGQGRIFECLVQHTHDQRMNPECAKLLVERAQLVGEDYKMAHPLVKSCEAELKNYDCVPNKEALTKSRNYHLTQVLLCLENGMHMKKADPKGQYSKIPDFTPECKHEMITYRGIMVSEFHMSPELVMNCVEEINNFCSDSGDIEKDGKTLHCLMRAAESRDEKKQVSPKCMNALGLTVKVIDIGSNYKVDKILMESCQSLLSGPCSDSAQTDISTLQCLMKYIDDPKMTPDCEDRLIEVQYFMARDWSLDPELYNSCHDEAVKRCSASDNWHLQDTKKNGPDPGPHILACLYRAGYDDKEPLSMKCAKQVRRVLRERAMRVNLLPDIEENCRGALSEYCSVNVAPKEEMMCLQSHFEKESFKKHYPECYDSVSQFTLLESKDTKINRLLTIACRPVIQKYCEEFINEGIDHGDVQECLLEHKHADEMTKQCRSYVNHFELITLRDYHFSYNFANACQNDINKYCQGKDNSKGAIIRCLSNIVFEHKVLGSKINLSRDCKSQLKVQYLQQEQFDDKEHMEDADPELMQKCSSEIKKLECDKEEKFEDIVECLREGYDELGNECKSLLFGREKIEAIDNTFDDELQNKCKADIHKYCDAENKERILPCLSNNKIVRLLQPQCQKIVRERLMEQSRDIRLNPTLMEACDSDAKAYCPDHYKLINNPRYSQQELQSILVSCLRENYISKEVHLSAQCKHEVSNLILESEFDIALDPALYKACKHLISRHCAGSIMEKNGKFDTVLECLKADFYSGVIKDKECAAQISRRTQESIVDINLDPVLHEACDIDIRRHCRDTPPGDSRIITCLLDTLEIPRISLTTECKIKLIERKKLWNIAHKEFKMEIPKTWDDLLDVVDSISNHPQKNSILSFFGIFIFIILIIGCCCGRCTKRTHLEMKNR</sequence>
<name>A0AAF5DN93_STRER</name>
<dbReference type="Pfam" id="PF00839">
    <property type="entry name" value="Cys_rich_FGFR"/>
    <property type="match status" value="14"/>
</dbReference>
<evidence type="ECO:0000313" key="11">
    <source>
        <dbReference type="WBParaSite" id="TCONS_00015833.p1"/>
    </source>
</evidence>
<dbReference type="Pfam" id="PF09741">
    <property type="entry name" value="DUF2045"/>
    <property type="match status" value="1"/>
</dbReference>
<evidence type="ECO:0000256" key="5">
    <source>
        <dbReference type="ARBA" id="ARBA00022989"/>
    </source>
</evidence>
<keyword evidence="5 9" id="KW-1133">Transmembrane helix</keyword>
<keyword evidence="4" id="KW-0677">Repeat</keyword>
<feature type="transmembrane region" description="Helical" evidence="9">
    <location>
        <begin position="1565"/>
        <end position="1587"/>
    </location>
</feature>
<dbReference type="InterPro" id="IPR017873">
    <property type="entry name" value="Cys-rich_GLG1_repeat_euk"/>
</dbReference>
<keyword evidence="6 9" id="KW-0472">Membrane</keyword>
<dbReference type="Proteomes" id="UP000035681">
    <property type="component" value="Unplaced"/>
</dbReference>
<dbReference type="GO" id="GO:0017134">
    <property type="term" value="F:fibroblast growth factor binding"/>
    <property type="evidence" value="ECO:0007669"/>
    <property type="project" value="TreeGrafter"/>
</dbReference>
<dbReference type="AlphaFoldDB" id="A0AAF5DN93"/>
<dbReference type="InterPro" id="IPR019141">
    <property type="entry name" value="DUF2045"/>
</dbReference>
<feature type="repeat" description="Cys-rich GLG1" evidence="8">
    <location>
        <begin position="799"/>
        <end position="861"/>
    </location>
</feature>
<reference evidence="11" key="1">
    <citation type="submission" date="2024-02" db="UniProtKB">
        <authorList>
            <consortium name="WormBaseParasite"/>
        </authorList>
    </citation>
    <scope>IDENTIFICATION</scope>
</reference>